<evidence type="ECO:0000313" key="1">
    <source>
        <dbReference type="EMBL" id="KAK5090161.1"/>
    </source>
</evidence>
<proteinExistence type="predicted"/>
<organism evidence="1 2">
    <name type="scientific">Lithohypha guttulata</name>
    <dbReference type="NCBI Taxonomy" id="1690604"/>
    <lineage>
        <taxon>Eukaryota</taxon>
        <taxon>Fungi</taxon>
        <taxon>Dikarya</taxon>
        <taxon>Ascomycota</taxon>
        <taxon>Pezizomycotina</taxon>
        <taxon>Eurotiomycetes</taxon>
        <taxon>Chaetothyriomycetidae</taxon>
        <taxon>Chaetothyriales</taxon>
        <taxon>Trichomeriaceae</taxon>
        <taxon>Lithohypha</taxon>
    </lineage>
</organism>
<dbReference type="EMBL" id="JAVRRJ010000001">
    <property type="protein sequence ID" value="KAK5090161.1"/>
    <property type="molecule type" value="Genomic_DNA"/>
</dbReference>
<gene>
    <name evidence="1" type="ORF">LTR05_000331</name>
</gene>
<dbReference type="PANTHER" id="PTHR37540">
    <property type="entry name" value="TRANSCRIPTION FACTOR (ACR-2), PUTATIVE-RELATED-RELATED"/>
    <property type="match status" value="1"/>
</dbReference>
<dbReference type="PANTHER" id="PTHR37540:SF5">
    <property type="entry name" value="TRANSCRIPTION FACTOR DOMAIN-CONTAINING PROTEIN"/>
    <property type="match status" value="1"/>
</dbReference>
<protein>
    <submittedName>
        <fullName evidence="1">Uncharacterized protein</fullName>
    </submittedName>
</protein>
<keyword evidence="2" id="KW-1185">Reference proteome</keyword>
<accession>A0AAN7T9R9</accession>
<dbReference type="AlphaFoldDB" id="A0AAN7T9R9"/>
<reference evidence="1 2" key="1">
    <citation type="submission" date="2023-08" db="EMBL/GenBank/DDBJ databases">
        <title>Black Yeasts Isolated from many extreme environments.</title>
        <authorList>
            <person name="Coleine C."/>
            <person name="Stajich J.E."/>
            <person name="Selbmann L."/>
        </authorList>
    </citation>
    <scope>NUCLEOTIDE SEQUENCE [LARGE SCALE GENOMIC DNA]</scope>
    <source>
        <strain evidence="1 2">CCFEE 5910</strain>
    </source>
</reference>
<evidence type="ECO:0000313" key="2">
    <source>
        <dbReference type="Proteomes" id="UP001309876"/>
    </source>
</evidence>
<comment type="caution">
    <text evidence="1">The sequence shown here is derived from an EMBL/GenBank/DDBJ whole genome shotgun (WGS) entry which is preliminary data.</text>
</comment>
<sequence>MTSRKKKTATKNPAVFKGDYSFVNKDASNIGSKDHSAAVSWHVVNRYERWKRQEQAKRLEITTSQPDVPQCASEKPEEGLKISYSLEPWQSDNAEQLMLGRSSVTTSYNLQQIDLPQPGTPNTSSYTHSEHVSIAPVPLEGVQLPPIVARILSYAYKVVVPTSWPSEMGRPKWSYEICRTWEDITALNNDSCYASATLCFYATLMAMATDDPELASQACFLQIQAMSELRERLNQRSASFEPLTIKAILRLFSAETALDNTSTARVHLKMLRNVVSSQGGTILLDPWSRANVLSADCYFALKYETRPLFPLQEWSPGSLTQPWKARLAMANIVGDHSSSVDAIIDGVLKSILLDLRELFRIDKYMNSHNVSPDDQIFRWRTLRKLDCISRLGEQQLSVKIYPHLFARPKLRYAICGGIALLTAMVLESPEPVRFGLKLTTELRHKVSEAQTEADHQTDASSESIKSNKNKVLFWLLYIGMLGERTHPLASDAIWFKSKFEDMARQLNLNTEQDQQAILKQFLWSSSLSEEIKRGQIARKEEMQRGVYESCGMSWRQPSY</sequence>
<name>A0AAN7T9R9_9EURO</name>
<dbReference type="Proteomes" id="UP001309876">
    <property type="component" value="Unassembled WGS sequence"/>
</dbReference>